<organism evidence="1 2">
    <name type="scientific">Streptococcus suis</name>
    <dbReference type="NCBI Taxonomy" id="1307"/>
    <lineage>
        <taxon>Bacteria</taxon>
        <taxon>Bacillati</taxon>
        <taxon>Bacillota</taxon>
        <taxon>Bacilli</taxon>
        <taxon>Lactobacillales</taxon>
        <taxon>Streptococcaceae</taxon>
        <taxon>Streptococcus</taxon>
    </lineage>
</organism>
<protein>
    <submittedName>
        <fullName evidence="1">Uncharacterized protein</fullName>
    </submittedName>
</protein>
<reference evidence="1 2" key="1">
    <citation type="submission" date="2016-02" db="EMBL/GenBank/DDBJ databases">
        <authorList>
            <consortium name="Pathogen Informatics"/>
        </authorList>
    </citation>
    <scope>NUCLEOTIDE SEQUENCE [LARGE SCALE GENOMIC DNA]</scope>
    <source>
        <strain evidence="1 2">LSS79</strain>
    </source>
</reference>
<name>A0A0Z8EW18_STRSU</name>
<dbReference type="PATRIC" id="fig|1307.1317.peg.1326"/>
<dbReference type="Proteomes" id="UP000075193">
    <property type="component" value="Unassembled WGS sequence"/>
</dbReference>
<sequence>MSSDIGSFSYVPLWKCSARKKLGVLRLIEEYVIRSVVYIAG</sequence>
<dbReference type="AlphaFoldDB" id="A0A0Z8EW18"/>
<proteinExistence type="predicted"/>
<evidence type="ECO:0000313" key="1">
    <source>
        <dbReference type="EMBL" id="CYV65888.1"/>
    </source>
</evidence>
<dbReference type="RefSeq" id="WP_002938848.1">
    <property type="nucleotide sequence ID" value="NZ_AP023391.1"/>
</dbReference>
<gene>
    <name evidence="1" type="ORF">ERS132441_00848</name>
</gene>
<accession>A0A0Z8EW18</accession>
<dbReference type="EMBL" id="FIIC01000007">
    <property type="protein sequence ID" value="CYV65888.1"/>
    <property type="molecule type" value="Genomic_DNA"/>
</dbReference>
<evidence type="ECO:0000313" key="2">
    <source>
        <dbReference type="Proteomes" id="UP000075193"/>
    </source>
</evidence>